<sequence>MNAILELPEVKDETNTEKINAFWNNLVSITYADYPDVRKLKARIKAMGYGSPDIEDPRYQFKESFNVEIILDASGSMAANVNGKSKMEIAKETVTEFVSGLPENAKVGLRVYGHKGTGSDSDKELSCNSTEMVYNISNYEEENFNQALNEFSPAGWTPIALALQEAKGDLQEYPAENNTNIIFLLSDGVGTCGQNPVDVANTLPDSEINPIVNIIGFNVNQEGAAQLKEVAEASAGSYSFASDQSELQSELERAEQLADQWRAWKDDAKVDVNYQHSELRGDVTWLKNDFRSSLRSQNYIMEDILGVLLENNHISEEVHQILDQKRSDWYDMMDDLIEQLQADLYDMADRYAEALKEEIDKRNQEQ</sequence>
<dbReference type="PROSITE" id="PS50234">
    <property type="entry name" value="VWFA"/>
    <property type="match status" value="1"/>
</dbReference>
<evidence type="ECO:0000259" key="1">
    <source>
        <dbReference type="PROSITE" id="PS50234"/>
    </source>
</evidence>
<dbReference type="KEGG" id="lao:AOX59_00455"/>
<evidence type="ECO:0000313" key="2">
    <source>
        <dbReference type="EMBL" id="ALX47201.1"/>
    </source>
</evidence>
<dbReference type="InterPro" id="IPR002035">
    <property type="entry name" value="VWF_A"/>
</dbReference>
<feature type="domain" description="VWFA" evidence="1">
    <location>
        <begin position="66"/>
        <end position="261"/>
    </location>
</feature>
<evidence type="ECO:0000313" key="3">
    <source>
        <dbReference type="Proteomes" id="UP000050331"/>
    </source>
</evidence>
<organism evidence="2 3">
    <name type="scientific">Lentibacillus amyloliquefaciens</name>
    <dbReference type="NCBI Taxonomy" id="1472767"/>
    <lineage>
        <taxon>Bacteria</taxon>
        <taxon>Bacillati</taxon>
        <taxon>Bacillota</taxon>
        <taxon>Bacilli</taxon>
        <taxon>Bacillales</taxon>
        <taxon>Bacillaceae</taxon>
        <taxon>Lentibacillus</taxon>
    </lineage>
</organism>
<keyword evidence="3" id="KW-1185">Reference proteome</keyword>
<dbReference type="AlphaFoldDB" id="A0A0U4E2U1"/>
<dbReference type="SUPFAM" id="SSF53300">
    <property type="entry name" value="vWA-like"/>
    <property type="match status" value="1"/>
</dbReference>
<dbReference type="Gene3D" id="3.40.50.410">
    <property type="entry name" value="von Willebrand factor, type A domain"/>
    <property type="match status" value="1"/>
</dbReference>
<gene>
    <name evidence="2" type="ORF">AOX59_00455</name>
</gene>
<dbReference type="Pfam" id="PF00092">
    <property type="entry name" value="VWA"/>
    <property type="match status" value="1"/>
</dbReference>
<dbReference type="STRING" id="1472767.AOX59_00455"/>
<name>A0A0U4E2U1_9BACI</name>
<dbReference type="SMART" id="SM00327">
    <property type="entry name" value="VWA"/>
    <property type="match status" value="1"/>
</dbReference>
<protein>
    <recommendedName>
        <fullName evidence="1">VWFA domain-containing protein</fullName>
    </recommendedName>
</protein>
<dbReference type="InterPro" id="IPR036465">
    <property type="entry name" value="vWFA_dom_sf"/>
</dbReference>
<dbReference type="Proteomes" id="UP000050331">
    <property type="component" value="Chromosome"/>
</dbReference>
<dbReference type="EMBL" id="CP013862">
    <property type="protein sequence ID" value="ALX47201.1"/>
    <property type="molecule type" value="Genomic_DNA"/>
</dbReference>
<accession>A0A0U4E2U1</accession>
<reference evidence="2 3" key="1">
    <citation type="submission" date="2016-01" db="EMBL/GenBank/DDBJ databases">
        <title>Complete genome sequence of strain Lentibacillus amyloliquefaciens LAM0015T isolated from saline sediment.</title>
        <authorList>
            <person name="Wang J.-L."/>
            <person name="He M.-X."/>
        </authorList>
    </citation>
    <scope>NUCLEOTIDE SEQUENCE [LARGE SCALE GENOMIC DNA]</scope>
    <source>
        <strain evidence="2 3">LAM0015</strain>
    </source>
</reference>
<proteinExistence type="predicted"/>